<evidence type="ECO:0000256" key="3">
    <source>
        <dbReference type="ARBA" id="ARBA00022806"/>
    </source>
</evidence>
<dbReference type="InterPro" id="IPR047187">
    <property type="entry name" value="SF1_C_Upf1"/>
</dbReference>
<comment type="caution">
    <text evidence="6">The sequence shown here is derived from an EMBL/GenBank/DDBJ whole genome shotgun (WGS) entry which is preliminary data.</text>
</comment>
<keyword evidence="1" id="KW-0547">Nucleotide-binding</keyword>
<dbReference type="SUPFAM" id="SSF56024">
    <property type="entry name" value="Phospholipase D/nuclease"/>
    <property type="match status" value="1"/>
</dbReference>
<feature type="domain" description="PLD phosphodiesterase" evidence="5">
    <location>
        <begin position="1085"/>
        <end position="1107"/>
    </location>
</feature>
<dbReference type="GO" id="GO:0005524">
    <property type="term" value="F:ATP binding"/>
    <property type="evidence" value="ECO:0007669"/>
    <property type="project" value="UniProtKB-KW"/>
</dbReference>
<dbReference type="InterPro" id="IPR041679">
    <property type="entry name" value="DNA2/NAM7-like_C"/>
</dbReference>
<keyword evidence="3" id="KW-0347">Helicase</keyword>
<proteinExistence type="predicted"/>
<dbReference type="PIRSF" id="PIRSF026306">
    <property type="entry name" value="UCP026306"/>
    <property type="match status" value="1"/>
</dbReference>
<dbReference type="PROSITE" id="PS50035">
    <property type="entry name" value="PLD"/>
    <property type="match status" value="1"/>
</dbReference>
<keyword evidence="4" id="KW-0067">ATP-binding</keyword>
<evidence type="ECO:0000256" key="2">
    <source>
        <dbReference type="ARBA" id="ARBA00022801"/>
    </source>
</evidence>
<evidence type="ECO:0000256" key="1">
    <source>
        <dbReference type="ARBA" id="ARBA00022741"/>
    </source>
</evidence>
<gene>
    <name evidence="6" type="ORF">WJ33_14280</name>
</gene>
<dbReference type="Pfam" id="PF13087">
    <property type="entry name" value="AAA_12"/>
    <property type="match status" value="1"/>
</dbReference>
<dbReference type="InterPro" id="IPR001736">
    <property type="entry name" value="PLipase_D/transphosphatidylase"/>
</dbReference>
<dbReference type="GO" id="GO:0016787">
    <property type="term" value="F:hydrolase activity"/>
    <property type="evidence" value="ECO:0007669"/>
    <property type="project" value="UniProtKB-KW"/>
</dbReference>
<dbReference type="AlphaFoldDB" id="A0A103RX04"/>
<dbReference type="Gene3D" id="3.40.50.300">
    <property type="entry name" value="P-loop containing nucleotide triphosphate hydrolases"/>
    <property type="match status" value="2"/>
</dbReference>
<reference evidence="6 7" key="1">
    <citation type="submission" date="2015-11" db="EMBL/GenBank/DDBJ databases">
        <title>Expanding the genomic diversity of Burkholderia species for the development of highly accurate diagnostics.</title>
        <authorList>
            <person name="Sahl J."/>
            <person name="Keim P."/>
            <person name="Wagner D."/>
        </authorList>
    </citation>
    <scope>NUCLEOTIDE SEQUENCE [LARGE SCALE GENOMIC DNA]</scope>
    <source>
        <strain evidence="6 7">MSMB2036</strain>
    </source>
</reference>
<dbReference type="SUPFAM" id="SSF52540">
    <property type="entry name" value="P-loop containing nucleoside triphosphate hydrolases"/>
    <property type="match status" value="1"/>
</dbReference>
<evidence type="ECO:0000313" key="6">
    <source>
        <dbReference type="EMBL" id="KVG75488.1"/>
    </source>
</evidence>
<dbReference type="GO" id="GO:0006793">
    <property type="term" value="P:phosphorus metabolic process"/>
    <property type="evidence" value="ECO:0007669"/>
    <property type="project" value="UniProtKB-ARBA"/>
</dbReference>
<dbReference type="GO" id="GO:0043139">
    <property type="term" value="F:5'-3' DNA helicase activity"/>
    <property type="evidence" value="ECO:0007669"/>
    <property type="project" value="TreeGrafter"/>
</dbReference>
<dbReference type="PANTHER" id="PTHR43788:SF8">
    <property type="entry name" value="DNA-BINDING PROTEIN SMUBP-2"/>
    <property type="match status" value="1"/>
</dbReference>
<dbReference type="CDD" id="cd18808">
    <property type="entry name" value="SF1_C_Upf1"/>
    <property type="match status" value="1"/>
</dbReference>
<evidence type="ECO:0000259" key="5">
    <source>
        <dbReference type="PROSITE" id="PS50035"/>
    </source>
</evidence>
<evidence type="ECO:0000313" key="7">
    <source>
        <dbReference type="Proteomes" id="UP000064029"/>
    </source>
</evidence>
<dbReference type="Gene3D" id="3.30.870.10">
    <property type="entry name" value="Endonuclease Chain A"/>
    <property type="match status" value="1"/>
</dbReference>
<organism evidence="6 7">
    <name type="scientific">Burkholderia ubonensis</name>
    <dbReference type="NCBI Taxonomy" id="101571"/>
    <lineage>
        <taxon>Bacteria</taxon>
        <taxon>Pseudomonadati</taxon>
        <taxon>Pseudomonadota</taxon>
        <taxon>Betaproteobacteria</taxon>
        <taxon>Burkholderiales</taxon>
        <taxon>Burkholderiaceae</taxon>
        <taxon>Burkholderia</taxon>
        <taxon>Burkholderia cepacia complex</taxon>
    </lineage>
</organism>
<keyword evidence="2" id="KW-0378">Hydrolase</keyword>
<accession>A0A103RX04</accession>
<dbReference type="Pfam" id="PF13091">
    <property type="entry name" value="PLDc_2"/>
    <property type="match status" value="1"/>
</dbReference>
<dbReference type="InterPro" id="IPR025202">
    <property type="entry name" value="PLD-like_dom"/>
</dbReference>
<dbReference type="InterPro" id="IPR027417">
    <property type="entry name" value="P-loop_NTPase"/>
</dbReference>
<dbReference type="PANTHER" id="PTHR43788">
    <property type="entry name" value="DNA2/NAM7 HELICASE FAMILY MEMBER"/>
    <property type="match status" value="1"/>
</dbReference>
<dbReference type="InterPro" id="IPR016834">
    <property type="entry name" value="UCP026306"/>
</dbReference>
<dbReference type="EMBL" id="LOXM01000020">
    <property type="protein sequence ID" value="KVG75488.1"/>
    <property type="molecule type" value="Genomic_DNA"/>
</dbReference>
<dbReference type="InterPro" id="IPR050534">
    <property type="entry name" value="Coronavir_polyprotein_1ab"/>
</dbReference>
<dbReference type="Proteomes" id="UP000064029">
    <property type="component" value="Unassembled WGS sequence"/>
</dbReference>
<name>A0A103RX04_9BURK</name>
<sequence>MPDLTDDMRVEVCCSTLMDGNVDQHHTSKLYAAAKQRAARRVNQSAKVAGDDEDDEMTAIPVLVCPRVFGLRTEHGHSNDRLPLRIAPVVIAARLNRKGALIGDDGTSAPVLIPRNLLEPTPWDVAIGTVDAADAAYAKRDVAPGTWGALVAQADLLLNELTGETLDVLTIAGYEPLEVGVVLMRGPGKATQQIESLVDRLRSPDSPALPLVDALLREASAAELLTPREQLARSAAHLGQMECRYGLADSQRESLMHHLSDAAPAVLAVDGPPGTGKTTLLLSAIATAWVDAALRDGEPPVVVAASTNNQAVLNILRAFAEVVDSPGPFAGRWLRGLESYGLFLPSKSKEIQENFPVHAMRGKGRDATYDARAYETQDGLAAARATFLEHAKQAFPDEPDLSPKRVAALVKEKMSDCAARVRVVVDALLRLNDAADGAPMTTASVTTLQARADGVLADGEAASAAAAERVNGLLEVRRRWTRHCADERWWVSLLVVLRIGGTLRRQRDAAYWAETEGASYALVGAAFRRLTRRADIDAALADLVDAAEQARADADAAVERAKQFKDGVDAAVDVVRGVVGQSGELTPQAAQVALDMGPRYSAFKLATHYWEARYLIEVDEQLGRAGAMDDNRAPEKMLRQYRRLAKLHPCFVATLYTLPYRFTGYLGEEKPLYDAIDLLIVDEAGQVAPEIGVPSFALARRALIVGDVDQIKPIWSVPQAVDLVNALRHGVASDTAAQAAFHQSGLAASAGSLMQVAQRATPYSKHPQRGRGMFLSEHRRCWPEIIAICNRLSYQGLLLPRRNEGPRRMVPSVGYVHLPGVAIRNGTSRSNSVEAAAIAKWLALRRGEIESAFASDGKTFGQLVAVVTPFSAQARVVRRALDDALGRHHGVTVGTIHALQGAERRVVIFSPTYGLGTSPGATFFDTDPSILNVAISRAQDAFLIFGNMHLFRPAGSHPSAIVGSMLFTGGNNEIADVPTECLVPGYDLAPAALIRDLDAHRAVLAEAFETVRTRLVIVSPFLARPAIEADGIIERIAAAKRRGVRVTVVSDPGLNQRDPAAYQHCVDRLRAAGATIRAAESQGVHSKLVLVDYAWLVVGSFNWLSAARDEASDYARYESSLRYDGHEAFQMIGRTLRDLRDIVGSVPDAHCQPE</sequence>
<evidence type="ECO:0000256" key="4">
    <source>
        <dbReference type="ARBA" id="ARBA00022840"/>
    </source>
</evidence>
<protein>
    <recommendedName>
        <fullName evidence="5">PLD phosphodiesterase domain-containing protein</fullName>
    </recommendedName>
</protein>